<evidence type="ECO:0000313" key="2">
    <source>
        <dbReference type="Proteomes" id="UP000179324"/>
    </source>
</evidence>
<reference evidence="1 2" key="1">
    <citation type="journal article" date="2016" name="Nat. Commun.">
        <title>Thousands of microbial genomes shed light on interconnected biogeochemical processes in an aquifer system.</title>
        <authorList>
            <person name="Anantharaman K."/>
            <person name="Brown C.T."/>
            <person name="Hug L.A."/>
            <person name="Sharon I."/>
            <person name="Castelle C.J."/>
            <person name="Probst A.J."/>
            <person name="Thomas B.C."/>
            <person name="Singh A."/>
            <person name="Wilkins M.J."/>
            <person name="Karaoz U."/>
            <person name="Brodie E.L."/>
            <person name="Williams K.H."/>
            <person name="Hubbard S.S."/>
            <person name="Banfield J.F."/>
        </authorList>
    </citation>
    <scope>NUCLEOTIDE SEQUENCE [LARGE SCALE GENOMIC DNA]</scope>
</reference>
<dbReference type="Proteomes" id="UP000179324">
    <property type="component" value="Unassembled WGS sequence"/>
</dbReference>
<sequence length="597" mass="70522">MSPTCQNCKNQFTIEPEDFNFYKKIDVPAPTWCPECRLIRRLLWRNERYLYKRSCGLCGKIHLAMYPADAPYVVFCSPCWWSDTWDSLKYGREYDFSEPFFKQFEKLLKSVPLQDLWTNYLNMENSDYNNLASMLKNCYMLFHADNDDGCSYGSGVKFSKDSVDNTMLQHSELCYECVNVVRGYKNYYSVDCYECRNIYFCKNCVNCTDCVGCTGLRNKKYHIFNKPYSKEEYSDKLKELNLFSWNNVRKIKNEAESLWQKYPVKFMHGRHNTNSSGDYIFNSKNVSRSYEMVDTENAKYSQFLSSPSTHDAFDYTEWGEGAELIYESILCGRGISRHSFVAHSEDQSREITYSFLTVSSSSVFGCVGVRSKQYCILNRQYTKEEYERLVPEIIEHMNKMPYVDKQGRVYRYGEFFPINIAPWTYNESTAQEFFPLSRNQVVKQGYRWRDFEDKPYSPTLSWKDLPDTVKEAGDEILKETILCKAWDENSERAKEHNCTKAFRITLQELQFYRAMNIPLPRACYNTRHFLRTQYRNPIRFWRRSCHCASKTSENNAYQNITTHAHGAGKCPNKFETSYSPDRKEIVYCEECYQAEVV</sequence>
<accession>A0A1F6BN53</accession>
<name>A0A1F6BN53_9BACT</name>
<protein>
    <submittedName>
        <fullName evidence="1">Uncharacterized protein</fullName>
    </submittedName>
</protein>
<comment type="caution">
    <text evidence="1">The sequence shown here is derived from an EMBL/GenBank/DDBJ whole genome shotgun (WGS) entry which is preliminary data.</text>
</comment>
<dbReference type="AlphaFoldDB" id="A0A1F6BN53"/>
<evidence type="ECO:0000313" key="1">
    <source>
        <dbReference type="EMBL" id="OGG37977.1"/>
    </source>
</evidence>
<gene>
    <name evidence="1" type="ORF">A2127_00310</name>
</gene>
<organism evidence="1 2">
    <name type="scientific">Candidatus Jorgensenbacteria bacterium GWC1_48_12</name>
    <dbReference type="NCBI Taxonomy" id="1798469"/>
    <lineage>
        <taxon>Bacteria</taxon>
        <taxon>Candidatus Joergenseniibacteriota</taxon>
    </lineage>
</organism>
<dbReference type="EMBL" id="MFKI01000039">
    <property type="protein sequence ID" value="OGG37977.1"/>
    <property type="molecule type" value="Genomic_DNA"/>
</dbReference>
<proteinExistence type="predicted"/>